<evidence type="ECO:0000256" key="1">
    <source>
        <dbReference type="SAM" id="MobiDB-lite"/>
    </source>
</evidence>
<sequence>QKSWHKKYCQLFPASQQGIERLEVFENEEDAAKTHSTSIITLESCIKITQDPQKSHVFVVMTKTSGIHHFAGNSEEDMLEWMSAFQSVAFKDTASRQTIEEDNDLYCSTNDFGVFSVNLVPTEASKRCGLLPGRYTLVVAPAELQLRDPEYQRILLTWPYKFIRRYGHKSGWFKFEAGRKCTSGEGIFYVEHANLHAILRCMQTKMQYIRSCRLLNSAENIMCGDNQLQHAMGMSARSRSPLPPSPTSVTPFKPKPRKPPRKHPPLPSGDEKPPAPPPTATYDDIEVRNDLRPPPPLPNGPLRGKVFIQQTTNVNNYDKLQHFGSTTKLNAAPGYRQITSGALSPLPPHDPSPPPPDTDPPSVDTIQSARSANDSHNGYGVIRKKSVPSETVQMSSLEYAFQCIQLGGGSSIIVGKSHKV</sequence>
<evidence type="ECO:0008006" key="6">
    <source>
        <dbReference type="Google" id="ProtNLM"/>
    </source>
</evidence>
<feature type="region of interest" description="Disordered" evidence="1">
    <location>
        <begin position="338"/>
        <end position="381"/>
    </location>
</feature>
<organism evidence="4 5">
    <name type="scientific">Ranatra chinensis</name>
    <dbReference type="NCBI Taxonomy" id="642074"/>
    <lineage>
        <taxon>Eukaryota</taxon>
        <taxon>Metazoa</taxon>
        <taxon>Ecdysozoa</taxon>
        <taxon>Arthropoda</taxon>
        <taxon>Hexapoda</taxon>
        <taxon>Insecta</taxon>
        <taxon>Pterygota</taxon>
        <taxon>Neoptera</taxon>
        <taxon>Paraneoptera</taxon>
        <taxon>Hemiptera</taxon>
        <taxon>Heteroptera</taxon>
        <taxon>Panheteroptera</taxon>
        <taxon>Nepomorpha</taxon>
        <taxon>Nepidae</taxon>
        <taxon>Ranatrinae</taxon>
        <taxon>Ranatra</taxon>
    </lineage>
</organism>
<feature type="domain" description="IRS-type PTB" evidence="3">
    <location>
        <begin position="111"/>
        <end position="216"/>
    </location>
</feature>
<dbReference type="PROSITE" id="PS50003">
    <property type="entry name" value="PH_DOMAIN"/>
    <property type="match status" value="1"/>
</dbReference>
<dbReference type="Pfam" id="PF02174">
    <property type="entry name" value="IRS"/>
    <property type="match status" value="1"/>
</dbReference>
<dbReference type="Proteomes" id="UP001558652">
    <property type="component" value="Unassembled WGS sequence"/>
</dbReference>
<dbReference type="SMART" id="SM01244">
    <property type="entry name" value="IRS"/>
    <property type="match status" value="1"/>
</dbReference>
<dbReference type="Pfam" id="PF00169">
    <property type="entry name" value="PH"/>
    <property type="match status" value="1"/>
</dbReference>
<dbReference type="EMBL" id="JBFDAA010000013">
    <property type="protein sequence ID" value="KAL1122637.1"/>
    <property type="molecule type" value="Genomic_DNA"/>
</dbReference>
<dbReference type="InterPro" id="IPR001849">
    <property type="entry name" value="PH_domain"/>
</dbReference>
<gene>
    <name evidence="4" type="ORF">AAG570_002964</name>
</gene>
<feature type="region of interest" description="Disordered" evidence="1">
    <location>
        <begin position="232"/>
        <end position="304"/>
    </location>
</feature>
<dbReference type="SUPFAM" id="SSF50729">
    <property type="entry name" value="PH domain-like"/>
    <property type="match status" value="2"/>
</dbReference>
<feature type="domain" description="PH" evidence="2">
    <location>
        <begin position="1"/>
        <end position="90"/>
    </location>
</feature>
<comment type="caution">
    <text evidence="4">The sequence shown here is derived from an EMBL/GenBank/DDBJ whole genome shotgun (WGS) entry which is preliminary data.</text>
</comment>
<dbReference type="PROSITE" id="PS51064">
    <property type="entry name" value="IRS_PTB"/>
    <property type="match status" value="1"/>
</dbReference>
<proteinExistence type="predicted"/>
<evidence type="ECO:0000259" key="3">
    <source>
        <dbReference type="PROSITE" id="PS51064"/>
    </source>
</evidence>
<dbReference type="CDD" id="cd00821">
    <property type="entry name" value="PH"/>
    <property type="match status" value="1"/>
</dbReference>
<dbReference type="PANTHER" id="PTHR21258:SF62">
    <property type="entry name" value="INSULIN RECEPTOR SUBSTRATE 1"/>
    <property type="match status" value="1"/>
</dbReference>
<dbReference type="AlphaFoldDB" id="A0ABD0YHT4"/>
<dbReference type="InterPro" id="IPR011993">
    <property type="entry name" value="PH-like_dom_sf"/>
</dbReference>
<keyword evidence="5" id="KW-1185">Reference proteome</keyword>
<evidence type="ECO:0000313" key="5">
    <source>
        <dbReference type="Proteomes" id="UP001558652"/>
    </source>
</evidence>
<reference evidence="4 5" key="1">
    <citation type="submission" date="2024-07" db="EMBL/GenBank/DDBJ databases">
        <title>Chromosome-level genome assembly of the water stick insect Ranatra chinensis (Heteroptera: Nepidae).</title>
        <authorList>
            <person name="Liu X."/>
        </authorList>
    </citation>
    <scope>NUCLEOTIDE SEQUENCE [LARGE SCALE GENOMIC DNA]</scope>
    <source>
        <strain evidence="4">Cailab_2021Rc</strain>
        <tissue evidence="4">Muscle</tissue>
    </source>
</reference>
<feature type="compositionally biased region" description="Polar residues" evidence="1">
    <location>
        <begin position="364"/>
        <end position="376"/>
    </location>
</feature>
<feature type="non-terminal residue" evidence="4">
    <location>
        <position position="1"/>
    </location>
</feature>
<feature type="compositionally biased region" description="Basic residues" evidence="1">
    <location>
        <begin position="254"/>
        <end position="264"/>
    </location>
</feature>
<dbReference type="InterPro" id="IPR050996">
    <property type="entry name" value="Docking_Protein_DOK"/>
</dbReference>
<evidence type="ECO:0000259" key="2">
    <source>
        <dbReference type="PROSITE" id="PS50003"/>
    </source>
</evidence>
<protein>
    <recommendedName>
        <fullName evidence="6">Insulin receptor substrate 1</fullName>
    </recommendedName>
</protein>
<dbReference type="PANTHER" id="PTHR21258">
    <property type="entry name" value="DOCKING PROTEIN RELATED"/>
    <property type="match status" value="1"/>
</dbReference>
<evidence type="ECO:0000313" key="4">
    <source>
        <dbReference type="EMBL" id="KAL1122637.1"/>
    </source>
</evidence>
<accession>A0ABD0YHT4</accession>
<dbReference type="SMART" id="SM00310">
    <property type="entry name" value="PTBI"/>
    <property type="match status" value="1"/>
</dbReference>
<dbReference type="Gene3D" id="2.30.29.30">
    <property type="entry name" value="Pleckstrin-homology domain (PH domain)/Phosphotyrosine-binding domain (PTB)"/>
    <property type="match status" value="2"/>
</dbReference>
<name>A0ABD0YHT4_9HEMI</name>
<dbReference type="InterPro" id="IPR002404">
    <property type="entry name" value="IRS_PTB"/>
</dbReference>
<feature type="compositionally biased region" description="Pro residues" evidence="1">
    <location>
        <begin position="345"/>
        <end position="359"/>
    </location>
</feature>